<dbReference type="Proteomes" id="UP001177003">
    <property type="component" value="Chromosome 4"/>
</dbReference>
<accession>A0AA36E4F5</accession>
<dbReference type="AlphaFoldDB" id="A0AA36E4F5"/>
<organism evidence="2 3">
    <name type="scientific">Lactuca saligna</name>
    <name type="common">Willowleaf lettuce</name>
    <dbReference type="NCBI Taxonomy" id="75948"/>
    <lineage>
        <taxon>Eukaryota</taxon>
        <taxon>Viridiplantae</taxon>
        <taxon>Streptophyta</taxon>
        <taxon>Embryophyta</taxon>
        <taxon>Tracheophyta</taxon>
        <taxon>Spermatophyta</taxon>
        <taxon>Magnoliopsida</taxon>
        <taxon>eudicotyledons</taxon>
        <taxon>Gunneridae</taxon>
        <taxon>Pentapetalae</taxon>
        <taxon>asterids</taxon>
        <taxon>campanulids</taxon>
        <taxon>Asterales</taxon>
        <taxon>Asteraceae</taxon>
        <taxon>Cichorioideae</taxon>
        <taxon>Cichorieae</taxon>
        <taxon>Lactucinae</taxon>
        <taxon>Lactuca</taxon>
    </lineage>
</organism>
<keyword evidence="3" id="KW-1185">Reference proteome</keyword>
<dbReference type="EMBL" id="OX465080">
    <property type="protein sequence ID" value="CAI9281335.1"/>
    <property type="molecule type" value="Genomic_DNA"/>
</dbReference>
<proteinExistence type="predicted"/>
<feature type="compositionally biased region" description="Basic residues" evidence="1">
    <location>
        <begin position="1"/>
        <end position="10"/>
    </location>
</feature>
<protein>
    <submittedName>
        <fullName evidence="2">Uncharacterized protein</fullName>
    </submittedName>
</protein>
<sequence length="171" mass="19494">MSVAAPKHRRLSCDPKPSHHHRPICSCSRSSPPTHPAASAQSSTFFIFKLSEASIFVSRSSSYPYVDWASSFRFRALGRGQRSLVVVRTIADNTERKQGFLSLMRKQIKGPFASIRKTETYKDIIKSGSGNLDYRRPNYNIFLTKVQKRITGLVLLYKNYKAISTLRVYMK</sequence>
<gene>
    <name evidence="2" type="ORF">LSALG_LOCUS21039</name>
</gene>
<evidence type="ECO:0000313" key="3">
    <source>
        <dbReference type="Proteomes" id="UP001177003"/>
    </source>
</evidence>
<feature type="region of interest" description="Disordered" evidence="1">
    <location>
        <begin position="1"/>
        <end position="33"/>
    </location>
</feature>
<evidence type="ECO:0000313" key="2">
    <source>
        <dbReference type="EMBL" id="CAI9281335.1"/>
    </source>
</evidence>
<evidence type="ECO:0000256" key="1">
    <source>
        <dbReference type="SAM" id="MobiDB-lite"/>
    </source>
</evidence>
<name>A0AA36E4F5_LACSI</name>
<reference evidence="2" key="1">
    <citation type="submission" date="2023-04" db="EMBL/GenBank/DDBJ databases">
        <authorList>
            <person name="Vijverberg K."/>
            <person name="Xiong W."/>
            <person name="Schranz E."/>
        </authorList>
    </citation>
    <scope>NUCLEOTIDE SEQUENCE</scope>
</reference>